<organism evidence="1 2">
    <name type="scientific">Corchorus capsularis</name>
    <name type="common">Jute</name>
    <dbReference type="NCBI Taxonomy" id="210143"/>
    <lineage>
        <taxon>Eukaryota</taxon>
        <taxon>Viridiplantae</taxon>
        <taxon>Streptophyta</taxon>
        <taxon>Embryophyta</taxon>
        <taxon>Tracheophyta</taxon>
        <taxon>Spermatophyta</taxon>
        <taxon>Magnoliopsida</taxon>
        <taxon>eudicotyledons</taxon>
        <taxon>Gunneridae</taxon>
        <taxon>Pentapetalae</taxon>
        <taxon>rosids</taxon>
        <taxon>malvids</taxon>
        <taxon>Malvales</taxon>
        <taxon>Malvaceae</taxon>
        <taxon>Grewioideae</taxon>
        <taxon>Apeibeae</taxon>
        <taxon>Corchorus</taxon>
    </lineage>
</organism>
<name>A0A1R3JXK0_COCAP</name>
<gene>
    <name evidence="1" type="ORF">CCACVL1_03751</name>
</gene>
<accession>A0A1R3JXK0</accession>
<comment type="caution">
    <text evidence="1">The sequence shown here is derived from an EMBL/GenBank/DDBJ whole genome shotgun (WGS) entry which is preliminary data.</text>
</comment>
<dbReference type="Proteomes" id="UP000188268">
    <property type="component" value="Unassembled WGS sequence"/>
</dbReference>
<evidence type="ECO:0000313" key="2">
    <source>
        <dbReference type="Proteomes" id="UP000188268"/>
    </source>
</evidence>
<protein>
    <submittedName>
        <fullName evidence="1">Uncharacterized protein</fullName>
    </submittedName>
</protein>
<proteinExistence type="predicted"/>
<reference evidence="1 2" key="1">
    <citation type="submission" date="2013-09" db="EMBL/GenBank/DDBJ databases">
        <title>Corchorus capsularis genome sequencing.</title>
        <authorList>
            <person name="Alam M."/>
            <person name="Haque M.S."/>
            <person name="Islam M.S."/>
            <person name="Emdad E.M."/>
            <person name="Islam M.M."/>
            <person name="Ahmed B."/>
            <person name="Halim A."/>
            <person name="Hossen Q.M.M."/>
            <person name="Hossain M.Z."/>
            <person name="Ahmed R."/>
            <person name="Khan M.M."/>
            <person name="Islam R."/>
            <person name="Rashid M.M."/>
            <person name="Khan S.A."/>
            <person name="Rahman M.S."/>
            <person name="Alam M."/>
        </authorList>
    </citation>
    <scope>NUCLEOTIDE SEQUENCE [LARGE SCALE GENOMIC DNA]</scope>
    <source>
        <strain evidence="2">cv. CVL-1</strain>
        <tissue evidence="1">Whole seedling</tissue>
    </source>
</reference>
<dbReference type="EMBL" id="AWWV01006849">
    <property type="protein sequence ID" value="OMO99531.1"/>
    <property type="molecule type" value="Genomic_DNA"/>
</dbReference>
<dbReference type="AlphaFoldDB" id="A0A1R3JXK0"/>
<evidence type="ECO:0000313" key="1">
    <source>
        <dbReference type="EMBL" id="OMO99531.1"/>
    </source>
</evidence>
<sequence>MEYKEGQSMAEYLCDYQEMLNQLIRGVRRRWQLPKSTATDGIDARRYLFIGGGRYIDLKVWRVTSRKFRLL</sequence>
<keyword evidence="2" id="KW-1185">Reference proteome</keyword>
<dbReference type="Gramene" id="OMO99531">
    <property type="protein sequence ID" value="OMO99531"/>
    <property type="gene ID" value="CCACVL1_03751"/>
</dbReference>